<reference evidence="5 6" key="1">
    <citation type="submission" date="2023-10" db="EMBL/GenBank/DDBJ databases">
        <title>Whole Genome based description of the genera Actinobaculum and Actinotignum reveals a complex phylogenetic relationship within the species included in the genus Actinotignum.</title>
        <authorList>
            <person name="Jensen C.S."/>
            <person name="Dargis R."/>
            <person name="Kemp M."/>
            <person name="Christensen J.J."/>
        </authorList>
    </citation>
    <scope>NUCLEOTIDE SEQUENCE [LARGE SCALE GENOMIC DNA]</scope>
    <source>
        <strain evidence="5 6">SLA_B974</strain>
    </source>
</reference>
<organism evidence="5 6">
    <name type="scientific">Actinotignum urinale</name>
    <dbReference type="NCBI Taxonomy" id="190146"/>
    <lineage>
        <taxon>Bacteria</taxon>
        <taxon>Bacillati</taxon>
        <taxon>Actinomycetota</taxon>
        <taxon>Actinomycetes</taxon>
        <taxon>Actinomycetales</taxon>
        <taxon>Actinomycetaceae</taxon>
        <taxon>Actinotignum</taxon>
    </lineage>
</organism>
<dbReference type="Gene3D" id="3.90.320.10">
    <property type="match status" value="1"/>
</dbReference>
<dbReference type="InterPro" id="IPR011604">
    <property type="entry name" value="PDDEXK-like_dom_sf"/>
</dbReference>
<evidence type="ECO:0000313" key="5">
    <source>
        <dbReference type="EMBL" id="MDY5133108.1"/>
    </source>
</evidence>
<protein>
    <submittedName>
        <fullName evidence="5">PD-(D/E)XK nuclease family protein</fullName>
    </submittedName>
</protein>
<comment type="caution">
    <text evidence="5">The sequence shown here is derived from an EMBL/GenBank/DDBJ whole genome shotgun (WGS) entry which is preliminary data.</text>
</comment>
<keyword evidence="2" id="KW-0067">ATP-binding</keyword>
<keyword evidence="2" id="KW-0547">Nucleotide-binding</keyword>
<evidence type="ECO:0000256" key="3">
    <source>
        <dbReference type="ARBA" id="ARBA00023204"/>
    </source>
</evidence>
<keyword evidence="2" id="KW-0378">Hydrolase</keyword>
<dbReference type="InterPro" id="IPR011335">
    <property type="entry name" value="Restrct_endonuc-II-like"/>
</dbReference>
<gene>
    <name evidence="5" type="ORF">R6G86_05040</name>
</gene>
<keyword evidence="1" id="KW-0227">DNA damage</keyword>
<proteinExistence type="predicted"/>
<dbReference type="SUPFAM" id="SSF52980">
    <property type="entry name" value="Restriction endonuclease-like"/>
    <property type="match status" value="1"/>
</dbReference>
<dbReference type="Pfam" id="PF12705">
    <property type="entry name" value="PDDEXK_1"/>
    <property type="match status" value="1"/>
</dbReference>
<name>A0ABU5G7M5_9ACTO</name>
<dbReference type="EMBL" id="JAWNGA010000007">
    <property type="protein sequence ID" value="MDY5133108.1"/>
    <property type="molecule type" value="Genomic_DNA"/>
</dbReference>
<evidence type="ECO:0000313" key="6">
    <source>
        <dbReference type="Proteomes" id="UP001275049"/>
    </source>
</evidence>
<feature type="domain" description="PD-(D/E)XK endonuclease-like" evidence="4">
    <location>
        <begin position="7"/>
        <end position="251"/>
    </location>
</feature>
<dbReference type="InterPro" id="IPR038726">
    <property type="entry name" value="PDDEXK_AddAB-type"/>
</dbReference>
<keyword evidence="2" id="KW-0347">Helicase</keyword>
<keyword evidence="3" id="KW-0234">DNA repair</keyword>
<sequence>MKRLAAISPSRAKDFHQCPLLFRFRSIDQFPEPPSLAMLRGTLVHSVLEHLYDVPQLERTLDYAQSLLLHCWEKLHTENPEHLTLFDTENHLNNWLDSARPLISTYFTLENPQYLQPRDREKILNSRLSSGVGVRGIADRIDRAPSGALRVVDYKTGKSPHPRYQQDALFQMRFYAMLLYLIEGQIPARTQLIYLKDGRTLTYDPTDVDVEMIVENVNNTWKNIKERLDSRYFEPRRSRLCDWCSFQRFCPEFGGTLPEISATGIEHMRTVQQ</sequence>
<dbReference type="RefSeq" id="WP_320755235.1">
    <property type="nucleotide sequence ID" value="NZ_JAWNGA010000007.1"/>
</dbReference>
<accession>A0ABU5G7M5</accession>
<evidence type="ECO:0000259" key="4">
    <source>
        <dbReference type="Pfam" id="PF12705"/>
    </source>
</evidence>
<dbReference type="Proteomes" id="UP001275049">
    <property type="component" value="Unassembled WGS sequence"/>
</dbReference>
<evidence type="ECO:0000256" key="2">
    <source>
        <dbReference type="ARBA" id="ARBA00022806"/>
    </source>
</evidence>
<keyword evidence="6" id="KW-1185">Reference proteome</keyword>
<evidence type="ECO:0000256" key="1">
    <source>
        <dbReference type="ARBA" id="ARBA00022763"/>
    </source>
</evidence>